<dbReference type="Pfam" id="PF00651">
    <property type="entry name" value="BTB"/>
    <property type="match status" value="1"/>
</dbReference>
<dbReference type="InterPro" id="IPR011333">
    <property type="entry name" value="SKP1/BTB/POZ_sf"/>
</dbReference>
<dbReference type="CDD" id="cd18186">
    <property type="entry name" value="BTB_POZ_ZBTB_KLHL-like"/>
    <property type="match status" value="1"/>
</dbReference>
<dbReference type="PANTHER" id="PTHR47843:SF2">
    <property type="entry name" value="BTB DOMAIN-CONTAINING PROTEIN"/>
    <property type="match status" value="1"/>
</dbReference>
<evidence type="ECO:0000313" key="2">
    <source>
        <dbReference type="EMBL" id="KAK0613894.1"/>
    </source>
</evidence>
<protein>
    <recommendedName>
        <fullName evidence="1">BTB domain-containing protein</fullName>
    </recommendedName>
</protein>
<dbReference type="PROSITE" id="PS50097">
    <property type="entry name" value="BTB"/>
    <property type="match status" value="1"/>
</dbReference>
<dbReference type="EMBL" id="JAULSU010000006">
    <property type="protein sequence ID" value="KAK0613894.1"/>
    <property type="molecule type" value="Genomic_DNA"/>
</dbReference>
<dbReference type="Gene3D" id="3.30.710.10">
    <property type="entry name" value="Potassium Channel Kv1.1, Chain A"/>
    <property type="match status" value="1"/>
</dbReference>
<keyword evidence="3" id="KW-1185">Reference proteome</keyword>
<dbReference type="AlphaFoldDB" id="A0AA40BUA4"/>
<accession>A0AA40BUA4</accession>
<dbReference type="SUPFAM" id="SSF54695">
    <property type="entry name" value="POZ domain"/>
    <property type="match status" value="1"/>
</dbReference>
<dbReference type="InterPro" id="IPR000210">
    <property type="entry name" value="BTB/POZ_dom"/>
</dbReference>
<evidence type="ECO:0000313" key="3">
    <source>
        <dbReference type="Proteomes" id="UP001175000"/>
    </source>
</evidence>
<gene>
    <name evidence="2" type="ORF">B0T14DRAFT_557336</name>
</gene>
<evidence type="ECO:0000259" key="1">
    <source>
        <dbReference type="PROSITE" id="PS50097"/>
    </source>
</evidence>
<reference evidence="2" key="1">
    <citation type="submission" date="2023-06" db="EMBL/GenBank/DDBJ databases">
        <title>Genome-scale phylogeny and comparative genomics of the fungal order Sordariales.</title>
        <authorList>
            <consortium name="Lawrence Berkeley National Laboratory"/>
            <person name="Hensen N."/>
            <person name="Bonometti L."/>
            <person name="Westerberg I."/>
            <person name="Brannstrom I.O."/>
            <person name="Guillou S."/>
            <person name="Cros-Aarteil S."/>
            <person name="Calhoun S."/>
            <person name="Haridas S."/>
            <person name="Kuo A."/>
            <person name="Mondo S."/>
            <person name="Pangilinan J."/>
            <person name="Riley R."/>
            <person name="Labutti K."/>
            <person name="Andreopoulos B."/>
            <person name="Lipzen A."/>
            <person name="Chen C."/>
            <person name="Yanf M."/>
            <person name="Daum C."/>
            <person name="Ng V."/>
            <person name="Clum A."/>
            <person name="Steindorff A."/>
            <person name="Ohm R."/>
            <person name="Martin F."/>
            <person name="Silar P."/>
            <person name="Natvig D."/>
            <person name="Lalanne C."/>
            <person name="Gautier V."/>
            <person name="Ament-Velasquez S.L."/>
            <person name="Kruys A."/>
            <person name="Hutchinson M.I."/>
            <person name="Powell A.J."/>
            <person name="Barry K."/>
            <person name="Miller A.N."/>
            <person name="Grigoriev I.V."/>
            <person name="Debuchy R."/>
            <person name="Gladieux P."/>
            <person name="Thoren M.H."/>
            <person name="Johannesson H."/>
        </authorList>
    </citation>
    <scope>NUCLEOTIDE SEQUENCE</scope>
    <source>
        <strain evidence="2">CBS 606.72</strain>
    </source>
</reference>
<dbReference type="Proteomes" id="UP001175000">
    <property type="component" value="Unassembled WGS sequence"/>
</dbReference>
<dbReference type="PANTHER" id="PTHR47843">
    <property type="entry name" value="BTB DOMAIN-CONTAINING PROTEIN-RELATED"/>
    <property type="match status" value="1"/>
</dbReference>
<name>A0AA40BUA4_9PEZI</name>
<comment type="caution">
    <text evidence="2">The sequence shown here is derived from an EMBL/GenBank/DDBJ whole genome shotgun (WGS) entry which is preliminary data.</text>
</comment>
<proteinExistence type="predicted"/>
<sequence length="302" mass="34277">MDASSNAADDGWDPLLLNFIAQTQHMSPQDYRDPNVASPPPPATVTEALSALSDFHAKTVTDKTSFLHGRIITIGVGPEEAERKWSVHEPLLSAKSPFFQRLLNGDAEGQAMTEVKFRQIKPKLFSMFMNWLYGTTFGPSAGTRIFRFPIPDGKNFTVSDYIHLYLLGVSFEIVGVKNAAIDAVYGYFYDENEVRCPDIFDVQMVFKSTDEDTPMRRLLIAHCLFYFFKKKRVDFGHLPNHWLEAFKADPSISCALLEMLAEWGWNMGGNVPPMKIKNRQSFHDPIDVDVYANEAVKREPRE</sequence>
<organism evidence="2 3">
    <name type="scientific">Immersiella caudata</name>
    <dbReference type="NCBI Taxonomy" id="314043"/>
    <lineage>
        <taxon>Eukaryota</taxon>
        <taxon>Fungi</taxon>
        <taxon>Dikarya</taxon>
        <taxon>Ascomycota</taxon>
        <taxon>Pezizomycotina</taxon>
        <taxon>Sordariomycetes</taxon>
        <taxon>Sordariomycetidae</taxon>
        <taxon>Sordariales</taxon>
        <taxon>Lasiosphaeriaceae</taxon>
        <taxon>Immersiella</taxon>
    </lineage>
</organism>
<feature type="domain" description="BTB" evidence="1">
    <location>
        <begin position="70"/>
        <end position="133"/>
    </location>
</feature>